<protein>
    <submittedName>
        <fullName evidence="1">Uncharacterized protein</fullName>
    </submittedName>
</protein>
<sequence length="113" mass="13502">MICQDTMDTELSFSGKEIGFLRILGLCEDNVRDVVKTIQDWIRLQPHLPECAVSETRMLWRIWLIRKKSLERTKQTVDMYYTVRNLIPEFFNVKTPAAIFSLFRYSWMISHKL</sequence>
<accession>A0A7R9DKZ8</accession>
<evidence type="ECO:0000313" key="1">
    <source>
        <dbReference type="EMBL" id="CAD7416677.1"/>
    </source>
</evidence>
<organism evidence="1">
    <name type="scientific">Timema cristinae</name>
    <name type="common">Walking stick</name>
    <dbReference type="NCBI Taxonomy" id="61476"/>
    <lineage>
        <taxon>Eukaryota</taxon>
        <taxon>Metazoa</taxon>
        <taxon>Ecdysozoa</taxon>
        <taxon>Arthropoda</taxon>
        <taxon>Hexapoda</taxon>
        <taxon>Insecta</taxon>
        <taxon>Pterygota</taxon>
        <taxon>Neoptera</taxon>
        <taxon>Polyneoptera</taxon>
        <taxon>Phasmatodea</taxon>
        <taxon>Timematodea</taxon>
        <taxon>Timematoidea</taxon>
        <taxon>Timematidae</taxon>
        <taxon>Timema</taxon>
    </lineage>
</organism>
<proteinExistence type="predicted"/>
<gene>
    <name evidence="1" type="ORF">TCEB3V08_LOCUS12767</name>
</gene>
<dbReference type="AlphaFoldDB" id="A0A7R9DKZ8"/>
<dbReference type="EMBL" id="OC328561">
    <property type="protein sequence ID" value="CAD7416677.1"/>
    <property type="molecule type" value="Genomic_DNA"/>
</dbReference>
<name>A0A7R9DKZ8_TIMCR</name>
<reference evidence="1" key="1">
    <citation type="submission" date="2020-11" db="EMBL/GenBank/DDBJ databases">
        <authorList>
            <person name="Tran Van P."/>
        </authorList>
    </citation>
    <scope>NUCLEOTIDE SEQUENCE</scope>
</reference>